<keyword evidence="4 10" id="KW-0808">Transferase</keyword>
<dbReference type="EMBL" id="CM001022">
    <property type="protein sequence ID" value="EFQ23885.1"/>
    <property type="molecule type" value="Genomic_DNA"/>
</dbReference>
<comment type="pathway">
    <text evidence="2 10">Cofactor biosynthesis; NAD(+) biosynthesis; deamido-NAD(+) from nicotinate D-ribonucleotide: step 1/1.</text>
</comment>
<reference evidence="13 14" key="1">
    <citation type="journal article" date="2010" name="Stand. Genomic Sci.">
        <title>Non-contiguous finished genome sequence of Aminomonas paucivorans type strain (GLU-3).</title>
        <authorList>
            <person name="Pitluck S."/>
            <person name="Yasawong M."/>
            <person name="Held B."/>
            <person name="Lapidus A."/>
            <person name="Nolan M."/>
            <person name="Copeland A."/>
            <person name="Lucas S."/>
            <person name="Del Rio T.G."/>
            <person name="Tice H."/>
            <person name="Cheng J.F."/>
            <person name="Chertkov O."/>
            <person name="Goodwin L."/>
            <person name="Tapia R."/>
            <person name="Han C."/>
            <person name="Liolios K."/>
            <person name="Ivanova N."/>
            <person name="Mavromatis K."/>
            <person name="Ovchinnikova G."/>
            <person name="Pati A."/>
            <person name="Chen A."/>
            <person name="Palaniappan K."/>
            <person name="Land M."/>
            <person name="Hauser L."/>
            <person name="Chang Y.J."/>
            <person name="Jeffries C.D."/>
            <person name="Pukall R."/>
            <person name="Spring S."/>
            <person name="Rohde M."/>
            <person name="Sikorski J."/>
            <person name="Goker M."/>
            <person name="Woyke T."/>
            <person name="Bristow J."/>
            <person name="Eisen J.A."/>
            <person name="Markowitz V."/>
            <person name="Hugenholtz P."/>
            <person name="Kyrpides N.C."/>
            <person name="Klenk H.P."/>
        </authorList>
    </citation>
    <scope>NUCLEOTIDE SEQUENCE [LARGE SCALE GENOMIC DNA]</scope>
    <source>
        <strain evidence="13 14">DSM 12260</strain>
    </source>
</reference>
<dbReference type="GO" id="GO:0004515">
    <property type="term" value="F:nicotinate-nucleotide adenylyltransferase activity"/>
    <property type="evidence" value="ECO:0007669"/>
    <property type="project" value="UniProtKB-UniRule"/>
</dbReference>
<dbReference type="InterPro" id="IPR014729">
    <property type="entry name" value="Rossmann-like_a/b/a_fold"/>
</dbReference>
<evidence type="ECO:0000259" key="12">
    <source>
        <dbReference type="Pfam" id="PF01467"/>
    </source>
</evidence>
<dbReference type="InterPro" id="IPR004821">
    <property type="entry name" value="Cyt_trans-like"/>
</dbReference>
<keyword evidence="5 10" id="KW-0548">Nucleotidyltransferase</keyword>
<proteinExistence type="inferred from homology"/>
<dbReference type="Proteomes" id="UP000005096">
    <property type="component" value="Chromosome"/>
</dbReference>
<evidence type="ECO:0000256" key="3">
    <source>
        <dbReference type="ARBA" id="ARBA00022642"/>
    </source>
</evidence>
<evidence type="ECO:0000313" key="13">
    <source>
        <dbReference type="EMBL" id="EFQ23885.1"/>
    </source>
</evidence>
<evidence type="ECO:0000313" key="14">
    <source>
        <dbReference type="Proteomes" id="UP000005096"/>
    </source>
</evidence>
<feature type="domain" description="Cytidyltransferase-like" evidence="12">
    <location>
        <begin position="28"/>
        <end position="194"/>
    </location>
</feature>
<dbReference type="NCBIfam" id="NF000840">
    <property type="entry name" value="PRK00071.1-3"/>
    <property type="match status" value="1"/>
</dbReference>
<dbReference type="NCBIfam" id="TIGR00482">
    <property type="entry name" value="nicotinate (nicotinamide) nucleotide adenylyltransferase"/>
    <property type="match status" value="1"/>
</dbReference>
<keyword evidence="6 10" id="KW-0547">Nucleotide-binding</keyword>
<dbReference type="UniPathway" id="UPA00253">
    <property type="reaction ID" value="UER00332"/>
</dbReference>
<comment type="function">
    <text evidence="1 10">Catalyzes the reversible adenylation of nicotinate mononucleotide (NaMN) to nicotinic acid adenine dinucleotide (NaAD).</text>
</comment>
<protein>
    <recommendedName>
        <fullName evidence="10">Probable nicotinate-nucleotide adenylyltransferase</fullName>
        <ecNumber evidence="10">2.7.7.18</ecNumber>
    </recommendedName>
    <alternativeName>
        <fullName evidence="10">Deamido-NAD(+) diphosphorylase</fullName>
    </alternativeName>
    <alternativeName>
        <fullName evidence="10">Deamido-NAD(+) pyrophosphorylase</fullName>
    </alternativeName>
    <alternativeName>
        <fullName evidence="10">Nicotinate mononucleotide adenylyltransferase</fullName>
        <shortName evidence="10">NaMN adenylyltransferase</shortName>
    </alternativeName>
</protein>
<keyword evidence="7 10" id="KW-0067">ATP-binding</keyword>
<dbReference type="GO" id="GO:0005524">
    <property type="term" value="F:ATP binding"/>
    <property type="evidence" value="ECO:0007669"/>
    <property type="project" value="UniProtKB-KW"/>
</dbReference>
<accession>E3D0R4</accession>
<gene>
    <name evidence="10" type="primary">nadD</name>
    <name evidence="13" type="ORF">Apau_1466</name>
</gene>
<keyword evidence="3 10" id="KW-0662">Pyridine nucleotide biosynthesis</keyword>
<evidence type="ECO:0000256" key="11">
    <source>
        <dbReference type="SAM" id="MobiDB-lite"/>
    </source>
</evidence>
<dbReference type="SUPFAM" id="SSF52374">
    <property type="entry name" value="Nucleotidylyl transferase"/>
    <property type="match status" value="1"/>
</dbReference>
<dbReference type="NCBIfam" id="TIGR00125">
    <property type="entry name" value="cyt_tran_rel"/>
    <property type="match status" value="1"/>
</dbReference>
<dbReference type="CDD" id="cd02165">
    <property type="entry name" value="NMNAT"/>
    <property type="match status" value="1"/>
</dbReference>
<dbReference type="STRING" id="584708.Apau_1466"/>
<dbReference type="HOGENOM" id="CLU_069765_1_0_0"/>
<dbReference type="GO" id="GO:0009435">
    <property type="term" value="P:NAD+ biosynthetic process"/>
    <property type="evidence" value="ECO:0007669"/>
    <property type="project" value="UniProtKB-UniRule"/>
</dbReference>
<evidence type="ECO:0000256" key="8">
    <source>
        <dbReference type="ARBA" id="ARBA00023027"/>
    </source>
</evidence>
<organism evidence="13 14">
    <name type="scientific">Aminomonas paucivorans DSM 12260</name>
    <dbReference type="NCBI Taxonomy" id="584708"/>
    <lineage>
        <taxon>Bacteria</taxon>
        <taxon>Thermotogati</taxon>
        <taxon>Synergistota</taxon>
        <taxon>Synergistia</taxon>
        <taxon>Synergistales</taxon>
        <taxon>Synergistaceae</taxon>
        <taxon>Aminomonas</taxon>
    </lineage>
</organism>
<evidence type="ECO:0000256" key="7">
    <source>
        <dbReference type="ARBA" id="ARBA00022840"/>
    </source>
</evidence>
<keyword evidence="8 10" id="KW-0520">NAD</keyword>
<comment type="similarity">
    <text evidence="10">Belongs to the NadD family.</text>
</comment>
<dbReference type="Gene3D" id="3.40.50.620">
    <property type="entry name" value="HUPs"/>
    <property type="match status" value="1"/>
</dbReference>
<name>E3D0R4_9BACT</name>
<dbReference type="InterPro" id="IPR005248">
    <property type="entry name" value="NadD/NMNAT"/>
</dbReference>
<dbReference type="Pfam" id="PF01467">
    <property type="entry name" value="CTP_transf_like"/>
    <property type="match status" value="1"/>
</dbReference>
<dbReference type="HAMAP" id="MF_00244">
    <property type="entry name" value="NaMN_adenylyltr"/>
    <property type="match status" value="1"/>
</dbReference>
<evidence type="ECO:0000256" key="5">
    <source>
        <dbReference type="ARBA" id="ARBA00022695"/>
    </source>
</evidence>
<evidence type="ECO:0000256" key="6">
    <source>
        <dbReference type="ARBA" id="ARBA00022741"/>
    </source>
</evidence>
<dbReference type="PaxDb" id="584708-Apau_1466"/>
<evidence type="ECO:0000256" key="10">
    <source>
        <dbReference type="HAMAP-Rule" id="MF_00244"/>
    </source>
</evidence>
<dbReference type="AlphaFoldDB" id="E3D0R4"/>
<dbReference type="PANTHER" id="PTHR39321">
    <property type="entry name" value="NICOTINATE-NUCLEOTIDE ADENYLYLTRANSFERASE-RELATED"/>
    <property type="match status" value="1"/>
</dbReference>
<dbReference type="eggNOG" id="COG1057">
    <property type="taxonomic scope" value="Bacteria"/>
</dbReference>
<keyword evidence="14" id="KW-1185">Reference proteome</keyword>
<evidence type="ECO:0000256" key="4">
    <source>
        <dbReference type="ARBA" id="ARBA00022679"/>
    </source>
</evidence>
<evidence type="ECO:0000256" key="9">
    <source>
        <dbReference type="ARBA" id="ARBA00048721"/>
    </source>
</evidence>
<feature type="region of interest" description="Disordered" evidence="11">
    <location>
        <begin position="1"/>
        <end position="22"/>
    </location>
</feature>
<dbReference type="RefSeq" id="WP_006301089.1">
    <property type="nucleotide sequence ID" value="NZ_CM001022.1"/>
</dbReference>
<comment type="catalytic activity">
    <reaction evidence="9 10">
        <text>nicotinate beta-D-ribonucleotide + ATP + H(+) = deamido-NAD(+) + diphosphate</text>
        <dbReference type="Rhea" id="RHEA:22860"/>
        <dbReference type="ChEBI" id="CHEBI:15378"/>
        <dbReference type="ChEBI" id="CHEBI:30616"/>
        <dbReference type="ChEBI" id="CHEBI:33019"/>
        <dbReference type="ChEBI" id="CHEBI:57502"/>
        <dbReference type="ChEBI" id="CHEBI:58437"/>
        <dbReference type="EC" id="2.7.7.18"/>
    </reaction>
</comment>
<evidence type="ECO:0000256" key="2">
    <source>
        <dbReference type="ARBA" id="ARBA00005019"/>
    </source>
</evidence>
<sequence length="223" mass="25182">MNTGVSSREEGHTNPPVPPERARRRIGIMGGTFDPIHYGHLLAAEEAYSAFHLDEVIFVPTGLPPHKQADRVTSPEDRYAMTLLATLDNAHSRVSRLEIERRGSSHTVDTLREMRHWYPPDSVEFFFITGLDAVLEILSWKNPQEVSGLCHLVAVSRPGYNPKKMEDLPEAVRRAILPLEIPLLAISSTEIRQRVTQGRSIRYLVPTPVAQYIEKKGLYRGKP</sequence>
<evidence type="ECO:0000256" key="1">
    <source>
        <dbReference type="ARBA" id="ARBA00002324"/>
    </source>
</evidence>
<dbReference type="EC" id="2.7.7.18" evidence="10"/>
<dbReference type="PANTHER" id="PTHR39321:SF3">
    <property type="entry name" value="PHOSPHOPANTETHEINE ADENYLYLTRANSFERASE"/>
    <property type="match status" value="1"/>
</dbReference>